<dbReference type="CDD" id="cd01060">
    <property type="entry name" value="Membrane-FADS-like"/>
    <property type="match status" value="1"/>
</dbReference>
<dbReference type="STRING" id="1391654.AKJ09_00610"/>
<evidence type="ECO:0000259" key="2">
    <source>
        <dbReference type="Pfam" id="PF00487"/>
    </source>
</evidence>
<evidence type="ECO:0000313" key="3">
    <source>
        <dbReference type="EMBL" id="AKU93946.1"/>
    </source>
</evidence>
<dbReference type="InterPro" id="IPR005804">
    <property type="entry name" value="FA_desaturase_dom"/>
</dbReference>
<organism evidence="3 4">
    <name type="scientific">Labilithrix luteola</name>
    <dbReference type="NCBI Taxonomy" id="1391654"/>
    <lineage>
        <taxon>Bacteria</taxon>
        <taxon>Pseudomonadati</taxon>
        <taxon>Myxococcota</taxon>
        <taxon>Polyangia</taxon>
        <taxon>Polyangiales</taxon>
        <taxon>Labilitrichaceae</taxon>
        <taxon>Labilithrix</taxon>
    </lineage>
</organism>
<keyword evidence="1" id="KW-0472">Membrane</keyword>
<keyword evidence="1" id="KW-0812">Transmembrane</keyword>
<dbReference type="GO" id="GO:0006629">
    <property type="term" value="P:lipid metabolic process"/>
    <property type="evidence" value="ECO:0007669"/>
    <property type="project" value="InterPro"/>
</dbReference>
<gene>
    <name evidence="3" type="ORF">AKJ09_00610</name>
</gene>
<dbReference type="KEGG" id="llu:AKJ09_00610"/>
<dbReference type="OrthoDB" id="9792534at2"/>
<dbReference type="RefSeq" id="WP_146645619.1">
    <property type="nucleotide sequence ID" value="NZ_CP012333.1"/>
</dbReference>
<name>A0A0K1PKM5_9BACT</name>
<accession>A0A0K1PKM5</accession>
<proteinExistence type="predicted"/>
<feature type="transmembrane region" description="Helical" evidence="1">
    <location>
        <begin position="101"/>
        <end position="122"/>
    </location>
</feature>
<sequence>MRRSLVFLHAAHAVVPFALLVTTDAWLVRGVAGALLFVSVFAFAHDAMHRVLGLPRWLNELALTLGAVLMGMSGSAARVLHLVHHARPGAPDDVEGRALRVSWLSAALASPASYLALPFVAFARSRAGLRRRQLVEWALVVAFLATSLRMGGAPRAYALICILAQSTVPLWAGRLPHRAPAHLLAFARRLTWTRSPLVLSFVFHDEHHARANGSVFDLGASAS</sequence>
<feature type="domain" description="Fatty acid desaturase" evidence="2">
    <location>
        <begin position="26"/>
        <end position="211"/>
    </location>
</feature>
<dbReference type="Pfam" id="PF00487">
    <property type="entry name" value="FA_desaturase"/>
    <property type="match status" value="1"/>
</dbReference>
<keyword evidence="1" id="KW-1133">Transmembrane helix</keyword>
<feature type="transmembrane region" description="Helical" evidence="1">
    <location>
        <begin position="57"/>
        <end position="81"/>
    </location>
</feature>
<evidence type="ECO:0000313" key="4">
    <source>
        <dbReference type="Proteomes" id="UP000064967"/>
    </source>
</evidence>
<dbReference type="EMBL" id="CP012333">
    <property type="protein sequence ID" value="AKU93946.1"/>
    <property type="molecule type" value="Genomic_DNA"/>
</dbReference>
<protein>
    <recommendedName>
        <fullName evidence="2">Fatty acid desaturase domain-containing protein</fullName>
    </recommendedName>
</protein>
<dbReference type="AlphaFoldDB" id="A0A0K1PKM5"/>
<evidence type="ECO:0000256" key="1">
    <source>
        <dbReference type="SAM" id="Phobius"/>
    </source>
</evidence>
<reference evidence="3 4" key="1">
    <citation type="submission" date="2015-08" db="EMBL/GenBank/DDBJ databases">
        <authorList>
            <person name="Babu N.S."/>
            <person name="Beckwith C.J."/>
            <person name="Beseler K.G."/>
            <person name="Brison A."/>
            <person name="Carone J.V."/>
            <person name="Caskin T.P."/>
            <person name="Diamond M."/>
            <person name="Durham M.E."/>
            <person name="Foxe J.M."/>
            <person name="Go M."/>
            <person name="Henderson B.A."/>
            <person name="Jones I.B."/>
            <person name="McGettigan J.A."/>
            <person name="Micheletti S.J."/>
            <person name="Nasrallah M.E."/>
            <person name="Ortiz D."/>
            <person name="Piller C.R."/>
            <person name="Privatt S.R."/>
            <person name="Schneider S.L."/>
            <person name="Sharp S."/>
            <person name="Smith T.C."/>
            <person name="Stanton J.D."/>
            <person name="Ullery H.E."/>
            <person name="Wilson R.J."/>
            <person name="Serrano M.G."/>
            <person name="Buck G."/>
            <person name="Lee V."/>
            <person name="Wang Y."/>
            <person name="Carvalho R."/>
            <person name="Voegtly L."/>
            <person name="Shi R."/>
            <person name="Duckworth R."/>
            <person name="Johnson A."/>
            <person name="Loviza R."/>
            <person name="Walstead R."/>
            <person name="Shah Z."/>
            <person name="Kiflezghi M."/>
            <person name="Wade K."/>
            <person name="Ball S.L."/>
            <person name="Bradley K.W."/>
            <person name="Asai D.J."/>
            <person name="Bowman C.A."/>
            <person name="Russell D.A."/>
            <person name="Pope W.H."/>
            <person name="Jacobs-Sera D."/>
            <person name="Hendrix R.W."/>
            <person name="Hatfull G.F."/>
        </authorList>
    </citation>
    <scope>NUCLEOTIDE SEQUENCE [LARGE SCALE GENOMIC DNA]</scope>
    <source>
        <strain evidence="3 4">DSM 27648</strain>
    </source>
</reference>
<feature type="transmembrane region" description="Helical" evidence="1">
    <location>
        <begin position="26"/>
        <end position="45"/>
    </location>
</feature>
<feature type="transmembrane region" description="Helical" evidence="1">
    <location>
        <begin position="134"/>
        <end position="150"/>
    </location>
</feature>
<keyword evidence="4" id="KW-1185">Reference proteome</keyword>
<dbReference type="Proteomes" id="UP000064967">
    <property type="component" value="Chromosome"/>
</dbReference>